<dbReference type="EMBL" id="JXTB01000277">
    <property type="protein sequence ID" value="PON48417.1"/>
    <property type="molecule type" value="Genomic_DNA"/>
</dbReference>
<keyword evidence="3" id="KW-1185">Reference proteome</keyword>
<evidence type="ECO:0000313" key="2">
    <source>
        <dbReference type="EMBL" id="PON48417.1"/>
    </source>
</evidence>
<sequence>MPGLRPSGLVLASCPGSFGQRSSGLTWPRAATSNTCIIVQNDQQPQPTKRNRQPSCKFSGDPPPIVDFDNNDGEFNSAGPLTNAITIAPPTQMTVPIILAMPFKL</sequence>
<protein>
    <submittedName>
        <fullName evidence="2">Uncharacterized protein</fullName>
    </submittedName>
</protein>
<feature type="compositionally biased region" description="Polar residues" evidence="1">
    <location>
        <begin position="40"/>
        <end position="56"/>
    </location>
</feature>
<comment type="caution">
    <text evidence="2">The sequence shown here is derived from an EMBL/GenBank/DDBJ whole genome shotgun (WGS) entry which is preliminary data.</text>
</comment>
<reference evidence="3" key="1">
    <citation type="submission" date="2016-06" db="EMBL/GenBank/DDBJ databases">
        <title>Parallel loss of symbiosis genes in relatives of nitrogen-fixing non-legume Parasponia.</title>
        <authorList>
            <person name="Van Velzen R."/>
            <person name="Holmer R."/>
            <person name="Bu F."/>
            <person name="Rutten L."/>
            <person name="Van Zeijl A."/>
            <person name="Liu W."/>
            <person name="Santuari L."/>
            <person name="Cao Q."/>
            <person name="Sharma T."/>
            <person name="Shen D."/>
            <person name="Roswanjaya Y."/>
            <person name="Wardhani T."/>
            <person name="Kalhor M.S."/>
            <person name="Jansen J."/>
            <person name="Van den Hoogen J."/>
            <person name="Gungor B."/>
            <person name="Hartog M."/>
            <person name="Hontelez J."/>
            <person name="Verver J."/>
            <person name="Yang W.-C."/>
            <person name="Schijlen E."/>
            <person name="Repin R."/>
            <person name="Schilthuizen M."/>
            <person name="Schranz E."/>
            <person name="Heidstra R."/>
            <person name="Miyata K."/>
            <person name="Fedorova E."/>
            <person name="Kohlen W."/>
            <person name="Bisseling T."/>
            <person name="Smit S."/>
            <person name="Geurts R."/>
        </authorList>
    </citation>
    <scope>NUCLEOTIDE SEQUENCE [LARGE SCALE GENOMIC DNA]</scope>
    <source>
        <strain evidence="3">cv. WU1-14</strain>
    </source>
</reference>
<evidence type="ECO:0000256" key="1">
    <source>
        <dbReference type="SAM" id="MobiDB-lite"/>
    </source>
</evidence>
<accession>A0A2P5BI28</accession>
<dbReference type="AlphaFoldDB" id="A0A2P5BI28"/>
<evidence type="ECO:0000313" key="3">
    <source>
        <dbReference type="Proteomes" id="UP000237105"/>
    </source>
</evidence>
<proteinExistence type="predicted"/>
<feature type="region of interest" description="Disordered" evidence="1">
    <location>
        <begin position="40"/>
        <end position="72"/>
    </location>
</feature>
<gene>
    <name evidence="2" type="ORF">PanWU01x14_237060</name>
</gene>
<name>A0A2P5BI28_PARAD</name>
<dbReference type="Proteomes" id="UP000237105">
    <property type="component" value="Unassembled WGS sequence"/>
</dbReference>
<organism evidence="2 3">
    <name type="scientific">Parasponia andersonii</name>
    <name type="common">Sponia andersonii</name>
    <dbReference type="NCBI Taxonomy" id="3476"/>
    <lineage>
        <taxon>Eukaryota</taxon>
        <taxon>Viridiplantae</taxon>
        <taxon>Streptophyta</taxon>
        <taxon>Embryophyta</taxon>
        <taxon>Tracheophyta</taxon>
        <taxon>Spermatophyta</taxon>
        <taxon>Magnoliopsida</taxon>
        <taxon>eudicotyledons</taxon>
        <taxon>Gunneridae</taxon>
        <taxon>Pentapetalae</taxon>
        <taxon>rosids</taxon>
        <taxon>fabids</taxon>
        <taxon>Rosales</taxon>
        <taxon>Cannabaceae</taxon>
        <taxon>Parasponia</taxon>
    </lineage>
</organism>